<organism evidence="3 4">
    <name type="scientific">Solihabitans fulvus</name>
    <dbReference type="NCBI Taxonomy" id="1892852"/>
    <lineage>
        <taxon>Bacteria</taxon>
        <taxon>Bacillati</taxon>
        <taxon>Actinomycetota</taxon>
        <taxon>Actinomycetes</taxon>
        <taxon>Pseudonocardiales</taxon>
        <taxon>Pseudonocardiaceae</taxon>
        <taxon>Solihabitans</taxon>
    </lineage>
</organism>
<evidence type="ECO:0000256" key="1">
    <source>
        <dbReference type="SAM" id="MobiDB-lite"/>
    </source>
</evidence>
<dbReference type="EMBL" id="VUOB01000010">
    <property type="protein sequence ID" value="KAA2264635.1"/>
    <property type="molecule type" value="Genomic_DNA"/>
</dbReference>
<feature type="transmembrane region" description="Helical" evidence="2">
    <location>
        <begin position="148"/>
        <end position="169"/>
    </location>
</feature>
<feature type="transmembrane region" description="Helical" evidence="2">
    <location>
        <begin position="100"/>
        <end position="117"/>
    </location>
</feature>
<keyword evidence="2" id="KW-0472">Membrane</keyword>
<reference evidence="3 4" key="2">
    <citation type="submission" date="2019-09" db="EMBL/GenBank/DDBJ databases">
        <authorList>
            <person name="Jin C."/>
        </authorList>
    </citation>
    <scope>NUCLEOTIDE SEQUENCE [LARGE SCALE GENOMIC DNA]</scope>
    <source>
        <strain evidence="3 4">AN110305</strain>
    </source>
</reference>
<accession>A0A5B2XNA7</accession>
<feature type="transmembrane region" description="Helical" evidence="2">
    <location>
        <begin position="74"/>
        <end position="93"/>
    </location>
</feature>
<feature type="transmembrane region" description="Helical" evidence="2">
    <location>
        <begin position="474"/>
        <end position="491"/>
    </location>
</feature>
<evidence type="ECO:0000313" key="3">
    <source>
        <dbReference type="EMBL" id="KAA2264635.1"/>
    </source>
</evidence>
<feature type="transmembrane region" description="Helical" evidence="2">
    <location>
        <begin position="402"/>
        <end position="421"/>
    </location>
</feature>
<gene>
    <name evidence="3" type="ORF">F0L68_05935</name>
</gene>
<dbReference type="RefSeq" id="WP_149848439.1">
    <property type="nucleotide sequence ID" value="NZ_VUOB01000010.1"/>
</dbReference>
<reference evidence="3 4" key="1">
    <citation type="submission" date="2019-09" db="EMBL/GenBank/DDBJ databases">
        <title>Goodfellowia gen. nov., a new genus of the Pseudonocardineae related to Actinoalloteichus, containing Goodfellowia coeruleoviolacea gen. nov., comb. nov. gen. nov., comb. nov.</title>
        <authorList>
            <person name="Labeda D."/>
        </authorList>
    </citation>
    <scope>NUCLEOTIDE SEQUENCE [LARGE SCALE GENOMIC DNA]</scope>
    <source>
        <strain evidence="3 4">AN110305</strain>
    </source>
</reference>
<name>A0A5B2XNA7_9PSEU</name>
<feature type="transmembrane region" description="Helical" evidence="2">
    <location>
        <begin position="511"/>
        <end position="531"/>
    </location>
</feature>
<keyword evidence="2" id="KW-0812">Transmembrane</keyword>
<feature type="region of interest" description="Disordered" evidence="1">
    <location>
        <begin position="1"/>
        <end position="24"/>
    </location>
</feature>
<sequence>MTERARSTRSSSAAPGQAQDDHSAVVDRIDQATPATGRLRLAAGIAGVGALLVGLGAALGVAAGQDAPPAYTSWPLLVLLTLLPPAVAAGLLARGHARTSAAVLAASALFAPGRILVDLQVAVDSSRAGTPELTRQHSLAPLHPTAGLWLLVAGWLAVLAAGVLAAALAGERAEPTEGFDASDDDRRKQGRLAGLLFVGLLAGAGLLGPSFASTDPYLLGVGPLDSPATALVGGLLLAVAAPLGLALAASAGEPAARRGWLLGVAAGLAGVTVPPIVAGVTVAGLDVTWGPLTALAVAVVLAVLSGVVGRTEPASADGETRRDAAVSLPGQSRSQLAAGVLGLLAALAALGGGLGPQLDVPVGLAAPDDYAARLLGPAAGVLVALSLPLLFRGAAAAVRPAFLVALAVLPLAAGGQLDAAITATQFGAIQPGLGVWSTVLALVLGVAAACCAGLAGAAEREEVDLTGITPRLDFAAPAFAAALFTIGAFGLPTLRAPGYVAPGLWSDFRTASWGMLLALVTVLVALALGTVSRPPRAAALLLGAAAVLLVRALEAPLTSARTPGSSVGPGTWLALAAVAALVVSAVLAARRSTSATRGA</sequence>
<dbReference type="Proteomes" id="UP000323454">
    <property type="component" value="Unassembled WGS sequence"/>
</dbReference>
<dbReference type="AlphaFoldDB" id="A0A5B2XNA7"/>
<feature type="transmembrane region" description="Helical" evidence="2">
    <location>
        <begin position="336"/>
        <end position="358"/>
    </location>
</feature>
<evidence type="ECO:0000256" key="2">
    <source>
        <dbReference type="SAM" id="Phobius"/>
    </source>
</evidence>
<keyword evidence="2" id="KW-1133">Transmembrane helix</keyword>
<keyword evidence="4" id="KW-1185">Reference proteome</keyword>
<feature type="transmembrane region" description="Helical" evidence="2">
    <location>
        <begin position="570"/>
        <end position="589"/>
    </location>
</feature>
<feature type="transmembrane region" description="Helical" evidence="2">
    <location>
        <begin position="370"/>
        <end position="390"/>
    </location>
</feature>
<feature type="transmembrane region" description="Helical" evidence="2">
    <location>
        <begin position="433"/>
        <end position="454"/>
    </location>
</feature>
<feature type="transmembrane region" description="Helical" evidence="2">
    <location>
        <begin position="260"/>
        <end position="283"/>
    </location>
</feature>
<evidence type="ECO:0000313" key="4">
    <source>
        <dbReference type="Proteomes" id="UP000323454"/>
    </source>
</evidence>
<dbReference type="OrthoDB" id="3701386at2"/>
<feature type="transmembrane region" description="Helical" evidence="2">
    <location>
        <begin position="190"/>
        <end position="208"/>
    </location>
</feature>
<feature type="transmembrane region" description="Helical" evidence="2">
    <location>
        <begin position="41"/>
        <end position="62"/>
    </location>
</feature>
<feature type="transmembrane region" description="Helical" evidence="2">
    <location>
        <begin position="538"/>
        <end position="558"/>
    </location>
</feature>
<protein>
    <submittedName>
        <fullName evidence="3">Uncharacterized protein</fullName>
    </submittedName>
</protein>
<feature type="transmembrane region" description="Helical" evidence="2">
    <location>
        <begin position="289"/>
        <end position="308"/>
    </location>
</feature>
<proteinExistence type="predicted"/>
<feature type="transmembrane region" description="Helical" evidence="2">
    <location>
        <begin position="228"/>
        <end position="248"/>
    </location>
</feature>
<comment type="caution">
    <text evidence="3">The sequence shown here is derived from an EMBL/GenBank/DDBJ whole genome shotgun (WGS) entry which is preliminary data.</text>
</comment>